<protein>
    <submittedName>
        <fullName evidence="1">Uncharacterized protein</fullName>
    </submittedName>
</protein>
<dbReference type="Proteomes" id="UP001056120">
    <property type="component" value="Linkage Group LG07"/>
</dbReference>
<keyword evidence="2" id="KW-1185">Reference proteome</keyword>
<reference evidence="2" key="1">
    <citation type="journal article" date="2022" name="Mol. Ecol. Resour.">
        <title>The genomes of chicory, endive, great burdock and yacon provide insights into Asteraceae palaeo-polyploidization history and plant inulin production.</title>
        <authorList>
            <person name="Fan W."/>
            <person name="Wang S."/>
            <person name="Wang H."/>
            <person name="Wang A."/>
            <person name="Jiang F."/>
            <person name="Liu H."/>
            <person name="Zhao H."/>
            <person name="Xu D."/>
            <person name="Zhang Y."/>
        </authorList>
    </citation>
    <scope>NUCLEOTIDE SEQUENCE [LARGE SCALE GENOMIC DNA]</scope>
    <source>
        <strain evidence="2">cv. Yunnan</strain>
    </source>
</reference>
<evidence type="ECO:0000313" key="1">
    <source>
        <dbReference type="EMBL" id="KAI3810094.1"/>
    </source>
</evidence>
<accession>A0ACB9IQ75</accession>
<reference evidence="1 2" key="2">
    <citation type="journal article" date="2022" name="Mol. Ecol. Resour.">
        <title>The genomes of chicory, endive, great burdock and yacon provide insights into Asteraceae paleo-polyploidization history and plant inulin production.</title>
        <authorList>
            <person name="Fan W."/>
            <person name="Wang S."/>
            <person name="Wang H."/>
            <person name="Wang A."/>
            <person name="Jiang F."/>
            <person name="Liu H."/>
            <person name="Zhao H."/>
            <person name="Xu D."/>
            <person name="Zhang Y."/>
        </authorList>
    </citation>
    <scope>NUCLEOTIDE SEQUENCE [LARGE SCALE GENOMIC DNA]</scope>
    <source>
        <strain evidence="2">cv. Yunnan</strain>
        <tissue evidence="1">Leaves</tissue>
    </source>
</reference>
<name>A0ACB9IQ75_9ASTR</name>
<comment type="caution">
    <text evidence="1">The sequence shown here is derived from an EMBL/GenBank/DDBJ whole genome shotgun (WGS) entry which is preliminary data.</text>
</comment>
<sequence length="78" mass="9379">MSDSISRPEFVWEKTWNYLADDILYNQRIILKHPGLVLNEDQIKHLTLFEIENFLLRNNSTLRREDSLLTWVYITLQG</sequence>
<evidence type="ECO:0000313" key="2">
    <source>
        <dbReference type="Proteomes" id="UP001056120"/>
    </source>
</evidence>
<organism evidence="1 2">
    <name type="scientific">Smallanthus sonchifolius</name>
    <dbReference type="NCBI Taxonomy" id="185202"/>
    <lineage>
        <taxon>Eukaryota</taxon>
        <taxon>Viridiplantae</taxon>
        <taxon>Streptophyta</taxon>
        <taxon>Embryophyta</taxon>
        <taxon>Tracheophyta</taxon>
        <taxon>Spermatophyta</taxon>
        <taxon>Magnoliopsida</taxon>
        <taxon>eudicotyledons</taxon>
        <taxon>Gunneridae</taxon>
        <taxon>Pentapetalae</taxon>
        <taxon>asterids</taxon>
        <taxon>campanulids</taxon>
        <taxon>Asterales</taxon>
        <taxon>Asteraceae</taxon>
        <taxon>Asteroideae</taxon>
        <taxon>Heliantheae alliance</taxon>
        <taxon>Millerieae</taxon>
        <taxon>Smallanthus</taxon>
    </lineage>
</organism>
<dbReference type="EMBL" id="CM042024">
    <property type="protein sequence ID" value="KAI3810094.1"/>
    <property type="molecule type" value="Genomic_DNA"/>
</dbReference>
<proteinExistence type="predicted"/>
<gene>
    <name evidence="1" type="ORF">L1987_19702</name>
</gene>